<dbReference type="KEGG" id="vac:E4Z98_08520"/>
<reference evidence="2 4" key="1">
    <citation type="submission" date="2019-03" db="EMBL/GenBank/DDBJ databases">
        <title>Vagococcus sp. was isolated fron gut of Carduelis flavirostris.</title>
        <authorList>
            <person name="Ge Y."/>
        </authorList>
    </citation>
    <scope>NUCLEOTIDE SEQUENCE [LARGE SCALE GENOMIC DNA]</scope>
    <source>
        <strain evidence="2 4">CF-210</strain>
    </source>
</reference>
<protein>
    <submittedName>
        <fullName evidence="1">PqqD family protein</fullName>
    </submittedName>
</protein>
<dbReference type="OrthoDB" id="308521at2"/>
<dbReference type="Proteomes" id="UP000297725">
    <property type="component" value="Unassembled WGS sequence"/>
</dbReference>
<sequence>MLTDLAQVYQIAPDLNYTVEDGLVTIVQEQNHWIQRLVRKLKFKLPETSSLTLDPYGSFIFQQINGKLSVEEIGELLGEQFEEANNQLYERLITYLNYLSFEKKYVYLVK</sequence>
<organism evidence="1 3">
    <name type="scientific">Vagococcus xieshaowenii</name>
    <dbReference type="NCBI Taxonomy" id="2562451"/>
    <lineage>
        <taxon>Bacteria</taxon>
        <taxon>Bacillati</taxon>
        <taxon>Bacillota</taxon>
        <taxon>Bacilli</taxon>
        <taxon>Lactobacillales</taxon>
        <taxon>Enterococcaceae</taxon>
        <taxon>Vagococcus</taxon>
    </lineage>
</organism>
<dbReference type="EMBL" id="CP038865">
    <property type="protein sequence ID" value="QCA29359.1"/>
    <property type="molecule type" value="Genomic_DNA"/>
</dbReference>
<dbReference type="AlphaFoldDB" id="A0A4Z0D4L3"/>
<reference evidence="1 3" key="2">
    <citation type="journal article" date="2020" name="Int. J. Syst. Evol. Microbiol.">
        <title>Vagococcus xieshaowenii sp. nov., isolated from snow finch (Montifringilla taczanowskii) cloacal content.</title>
        <authorList>
            <person name="Ge Y."/>
            <person name="Yang J."/>
            <person name="Lai X.H."/>
            <person name="Zhang G."/>
            <person name="Jin D."/>
            <person name="Lu S."/>
            <person name="Wang B."/>
            <person name="Huang Y."/>
            <person name="Huang Y."/>
            <person name="Ren Z."/>
            <person name="Zhang X."/>
            <person name="Xu J."/>
        </authorList>
    </citation>
    <scope>NUCLEOTIDE SEQUENCE [LARGE SCALE GENOMIC DNA]</scope>
    <source>
        <strain evidence="3">personal::cf-49</strain>
        <strain evidence="1">Personal::cf-49</strain>
    </source>
</reference>
<dbReference type="Proteomes" id="UP000296883">
    <property type="component" value="Chromosome"/>
</dbReference>
<dbReference type="InterPro" id="IPR008792">
    <property type="entry name" value="PQQD"/>
</dbReference>
<evidence type="ECO:0000313" key="3">
    <source>
        <dbReference type="Proteomes" id="UP000296883"/>
    </source>
</evidence>
<dbReference type="EMBL" id="SRHU01000036">
    <property type="protein sequence ID" value="TFZ39349.1"/>
    <property type="molecule type" value="Genomic_DNA"/>
</dbReference>
<dbReference type="Gene3D" id="1.10.10.1150">
    <property type="entry name" value="Coenzyme PQQ synthesis protein D (PqqD)"/>
    <property type="match status" value="1"/>
</dbReference>
<evidence type="ECO:0000313" key="1">
    <source>
        <dbReference type="EMBL" id="QCA29359.1"/>
    </source>
</evidence>
<evidence type="ECO:0000313" key="2">
    <source>
        <dbReference type="EMBL" id="TFZ39349.1"/>
    </source>
</evidence>
<accession>A0A7Z2B6A3</accession>
<dbReference type="Pfam" id="PF05402">
    <property type="entry name" value="PqqD"/>
    <property type="match status" value="1"/>
</dbReference>
<keyword evidence="3" id="KW-1185">Reference proteome</keyword>
<accession>A0A4Z0D4L3</accession>
<evidence type="ECO:0000313" key="4">
    <source>
        <dbReference type="Proteomes" id="UP000297725"/>
    </source>
</evidence>
<dbReference type="RefSeq" id="WP_135255198.1">
    <property type="nucleotide sequence ID" value="NZ_CP038865.1"/>
</dbReference>
<dbReference type="InterPro" id="IPR041881">
    <property type="entry name" value="PqqD_sf"/>
</dbReference>
<gene>
    <name evidence="2" type="ORF">E4031_09405</name>
    <name evidence="1" type="ORF">E4Z98_08520</name>
</gene>
<name>A0A4Z0D4L3_9ENTE</name>
<proteinExistence type="predicted"/>